<accession>A0A363NP14</accession>
<organism evidence="1 2">
    <name type="scientific">Sphingobacterium athyrii</name>
    <dbReference type="NCBI Taxonomy" id="2152717"/>
    <lineage>
        <taxon>Bacteria</taxon>
        <taxon>Pseudomonadati</taxon>
        <taxon>Bacteroidota</taxon>
        <taxon>Sphingobacteriia</taxon>
        <taxon>Sphingobacteriales</taxon>
        <taxon>Sphingobacteriaceae</taxon>
        <taxon>Sphingobacterium</taxon>
    </lineage>
</organism>
<dbReference type="AlphaFoldDB" id="A0A363NP14"/>
<name>A0A363NP14_9SPHI</name>
<keyword evidence="2" id="KW-1185">Reference proteome</keyword>
<reference evidence="1 2" key="1">
    <citation type="submission" date="2018-04" db="EMBL/GenBank/DDBJ databases">
        <title>Sphingobacterium sp. M46 Genome.</title>
        <authorList>
            <person name="Cheng J."/>
            <person name="Li Y."/>
        </authorList>
    </citation>
    <scope>NUCLEOTIDE SEQUENCE [LARGE SCALE GENOMIC DNA]</scope>
    <source>
        <strain evidence="1 2">M46</strain>
    </source>
</reference>
<gene>
    <name evidence="1" type="ORF">DCO56_20030</name>
</gene>
<dbReference type="Proteomes" id="UP000250831">
    <property type="component" value="Unassembled WGS sequence"/>
</dbReference>
<protein>
    <submittedName>
        <fullName evidence="1">Uncharacterized protein</fullName>
    </submittedName>
</protein>
<evidence type="ECO:0000313" key="2">
    <source>
        <dbReference type="Proteomes" id="UP000250831"/>
    </source>
</evidence>
<dbReference type="EMBL" id="QCXX01000006">
    <property type="protein sequence ID" value="PUV22503.1"/>
    <property type="molecule type" value="Genomic_DNA"/>
</dbReference>
<evidence type="ECO:0000313" key="1">
    <source>
        <dbReference type="EMBL" id="PUV22503.1"/>
    </source>
</evidence>
<comment type="caution">
    <text evidence="1">The sequence shown here is derived from an EMBL/GenBank/DDBJ whole genome shotgun (WGS) entry which is preliminary data.</text>
</comment>
<sequence length="80" mass="8601">MAAEKTVSKTEKANVNLSTGDLALERYVAVTTEGELVGVEQLFAGDFNQKVQSANAKTNSRDQVGKYVSVLPIDLYSFGS</sequence>
<proteinExistence type="predicted"/>